<keyword evidence="3 7" id="KW-0812">Transmembrane</keyword>
<evidence type="ECO:0000256" key="6">
    <source>
        <dbReference type="ARBA" id="ARBA00023136"/>
    </source>
</evidence>
<feature type="transmembrane region" description="Helical" evidence="7">
    <location>
        <begin position="539"/>
        <end position="556"/>
    </location>
</feature>
<dbReference type="GO" id="GO:0008324">
    <property type="term" value="F:monoatomic cation transmembrane transporter activity"/>
    <property type="evidence" value="ECO:0007669"/>
    <property type="project" value="InterPro"/>
</dbReference>
<protein>
    <submittedName>
        <fullName evidence="9">TrkA-C domain-containing protein</fullName>
    </submittedName>
</protein>
<dbReference type="InterPro" id="IPR036721">
    <property type="entry name" value="RCK_C_sf"/>
</dbReference>
<keyword evidence="10" id="KW-1185">Reference proteome</keyword>
<dbReference type="AlphaFoldDB" id="A0A1G9PVG9"/>
<dbReference type="STRING" id="321763.SAMN04488692_11450"/>
<reference evidence="9 10" key="1">
    <citation type="submission" date="2016-10" db="EMBL/GenBank/DDBJ databases">
        <authorList>
            <person name="de Groot N.N."/>
        </authorList>
    </citation>
    <scope>NUCLEOTIDE SEQUENCE [LARGE SCALE GENOMIC DNA]</scope>
    <source>
        <strain evidence="9 10">SLAS-1</strain>
    </source>
</reference>
<dbReference type="EMBL" id="FNGO01000014">
    <property type="protein sequence ID" value="SDM02749.1"/>
    <property type="molecule type" value="Genomic_DNA"/>
</dbReference>
<dbReference type="Pfam" id="PF02080">
    <property type="entry name" value="TrkA_C"/>
    <property type="match status" value="1"/>
</dbReference>
<gene>
    <name evidence="9" type="ORF">SAMN04488692_11450</name>
</gene>
<dbReference type="Pfam" id="PF03600">
    <property type="entry name" value="CitMHS"/>
    <property type="match status" value="1"/>
</dbReference>
<evidence type="ECO:0000313" key="9">
    <source>
        <dbReference type="EMBL" id="SDM02749.1"/>
    </source>
</evidence>
<feature type="transmembrane region" description="Helical" evidence="7">
    <location>
        <begin position="95"/>
        <end position="119"/>
    </location>
</feature>
<dbReference type="InterPro" id="IPR004680">
    <property type="entry name" value="Cit_transptr-like_dom"/>
</dbReference>
<feature type="transmembrane region" description="Helical" evidence="7">
    <location>
        <begin position="510"/>
        <end position="527"/>
    </location>
</feature>
<evidence type="ECO:0000256" key="1">
    <source>
        <dbReference type="ARBA" id="ARBA00004141"/>
    </source>
</evidence>
<dbReference type="SUPFAM" id="SSF116726">
    <property type="entry name" value="TrkA C-terminal domain-like"/>
    <property type="match status" value="2"/>
</dbReference>
<comment type="subcellular location">
    <subcellularLocation>
        <location evidence="1">Membrane</location>
        <topology evidence="1">Multi-pass membrane protein</topology>
    </subcellularLocation>
</comment>
<dbReference type="InterPro" id="IPR006037">
    <property type="entry name" value="RCK_C"/>
</dbReference>
<accession>A0A1G9PVG9</accession>
<keyword evidence="2" id="KW-0813">Transport</keyword>
<dbReference type="Proteomes" id="UP000199476">
    <property type="component" value="Unassembled WGS sequence"/>
</dbReference>
<evidence type="ECO:0000259" key="8">
    <source>
        <dbReference type="PROSITE" id="PS51202"/>
    </source>
</evidence>
<keyword evidence="5 7" id="KW-1133">Transmembrane helix</keyword>
<evidence type="ECO:0000256" key="7">
    <source>
        <dbReference type="SAM" id="Phobius"/>
    </source>
</evidence>
<evidence type="ECO:0000256" key="3">
    <source>
        <dbReference type="ARBA" id="ARBA00022692"/>
    </source>
</evidence>
<evidence type="ECO:0000256" key="2">
    <source>
        <dbReference type="ARBA" id="ARBA00022448"/>
    </source>
</evidence>
<keyword evidence="4" id="KW-0677">Repeat</keyword>
<feature type="transmembrane region" description="Helical" evidence="7">
    <location>
        <begin position="6"/>
        <end position="37"/>
    </location>
</feature>
<feature type="transmembrane region" description="Helical" evidence="7">
    <location>
        <begin position="409"/>
        <end position="442"/>
    </location>
</feature>
<dbReference type="GO" id="GO:0005886">
    <property type="term" value="C:plasma membrane"/>
    <property type="evidence" value="ECO:0007669"/>
    <property type="project" value="TreeGrafter"/>
</dbReference>
<sequence length="597" mass="65313">MSYDIALTLLVLAAAIFMFVSEILRVDIAAILILLVLPWLGLIEPMEAFAGLSSNAVIAVMAVMIMGHGLEASGATGKLTGPIIELAGDGENRMISALAVTSGFLSAFMQNIGVVALYLPIIRRISSKTGFSLKKLLMPVGFAALLGGNLTMIGSGNLIILNDLMMQQDKDPFHLFSVTPVGIVLLLIGTIYLILMGKKFLPEGKVLQDEEDKQKQLVRDWNLETSIFRCRVLEDSPLIGQTQESSRMWADFGLVLTALEEEGDVKYAPWRFTRFFEGQNLLVLGTEKKIAEFARNFSLEYVKAGECMDKTCENLEVSGYAELLIPPGSDFTGRSLRELAVRKNYSINPIKLIRGEKVISGDFSDFKMRPGDILVFFGLIENIKKAVRGEDLIALTSLSEKKKKSRNPWLAFSAFAVSILLVILGFQLSLSLFTGAALMLITRTVPLKEIYDAIDWQTVFLLTGLIPLGTAMQRSGTAEFLASRLLEVLAGSPAPIILVTVALLASFLTLFMSNVASTVVLVPLVMIMGEETGIDPRSLALLAGICASNSFLLPTHQVNAFFMNAGDYSSRDFMKVGFPMTVLYAGVSVLFIYFIFL</sequence>
<feature type="transmembrane region" description="Helical" evidence="7">
    <location>
        <begin position="49"/>
        <end position="70"/>
    </location>
</feature>
<dbReference type="OrthoDB" id="9765532at2"/>
<dbReference type="PANTHER" id="PTHR43652">
    <property type="entry name" value="BASIC AMINO ACID ANTIPORTER YFCC-RELATED"/>
    <property type="match status" value="1"/>
</dbReference>
<dbReference type="InterPro" id="IPR051679">
    <property type="entry name" value="DASS-Related_Transporters"/>
</dbReference>
<feature type="domain" description="RCK C-terminal" evidence="8">
    <location>
        <begin position="215"/>
        <end position="299"/>
    </location>
</feature>
<name>A0A1G9PVG9_9FIRM</name>
<dbReference type="PANTHER" id="PTHR43652:SF2">
    <property type="entry name" value="BASIC AMINO ACID ANTIPORTER YFCC-RELATED"/>
    <property type="match status" value="1"/>
</dbReference>
<proteinExistence type="predicted"/>
<feature type="transmembrane region" description="Helical" evidence="7">
    <location>
        <begin position="173"/>
        <end position="195"/>
    </location>
</feature>
<dbReference type="RefSeq" id="WP_089760653.1">
    <property type="nucleotide sequence ID" value="NZ_FNGO01000014.1"/>
</dbReference>
<evidence type="ECO:0000256" key="4">
    <source>
        <dbReference type="ARBA" id="ARBA00022737"/>
    </source>
</evidence>
<feature type="transmembrane region" description="Helical" evidence="7">
    <location>
        <begin position="140"/>
        <end position="161"/>
    </location>
</feature>
<keyword evidence="6 7" id="KW-0472">Membrane</keyword>
<dbReference type="GO" id="GO:0006813">
    <property type="term" value="P:potassium ion transport"/>
    <property type="evidence" value="ECO:0007669"/>
    <property type="project" value="InterPro"/>
</dbReference>
<feature type="domain" description="RCK C-terminal" evidence="8">
    <location>
        <begin position="308"/>
        <end position="392"/>
    </location>
</feature>
<organism evidence="9 10">
    <name type="scientific">Halarsenatibacter silvermanii</name>
    <dbReference type="NCBI Taxonomy" id="321763"/>
    <lineage>
        <taxon>Bacteria</taxon>
        <taxon>Bacillati</taxon>
        <taxon>Bacillota</taxon>
        <taxon>Clostridia</taxon>
        <taxon>Halanaerobiales</taxon>
        <taxon>Halarsenatibacteraceae</taxon>
        <taxon>Halarsenatibacter</taxon>
    </lineage>
</organism>
<dbReference type="Gene3D" id="3.30.70.1450">
    <property type="entry name" value="Regulator of K+ conductance, C-terminal domain"/>
    <property type="match status" value="2"/>
</dbReference>
<evidence type="ECO:0000313" key="10">
    <source>
        <dbReference type="Proteomes" id="UP000199476"/>
    </source>
</evidence>
<evidence type="ECO:0000256" key="5">
    <source>
        <dbReference type="ARBA" id="ARBA00022989"/>
    </source>
</evidence>
<dbReference type="PROSITE" id="PS51202">
    <property type="entry name" value="RCK_C"/>
    <property type="match status" value="2"/>
</dbReference>
<feature type="transmembrane region" description="Helical" evidence="7">
    <location>
        <begin position="576"/>
        <end position="596"/>
    </location>
</feature>